<protein>
    <submittedName>
        <fullName evidence="1">Uncharacterized protein</fullName>
    </submittedName>
</protein>
<keyword evidence="2" id="KW-1185">Reference proteome</keyword>
<evidence type="ECO:0000313" key="2">
    <source>
        <dbReference type="Proteomes" id="UP001497382"/>
    </source>
</evidence>
<gene>
    <name evidence="1" type="ORF">LARSCL_LOCUS13845</name>
</gene>
<evidence type="ECO:0000313" key="1">
    <source>
        <dbReference type="EMBL" id="CAL1285668.1"/>
    </source>
</evidence>
<comment type="caution">
    <text evidence="1">The sequence shown here is derived from an EMBL/GenBank/DDBJ whole genome shotgun (WGS) entry which is preliminary data.</text>
</comment>
<dbReference type="AlphaFoldDB" id="A0AAV2ANT1"/>
<name>A0AAV2ANT1_9ARAC</name>
<sequence>MTKRTKICPLLSLPCSLPTSFRDQKLQLALAINVLTASQKTTSWGIITSIDSFVILGYYEDVYY</sequence>
<proteinExistence type="predicted"/>
<reference evidence="1 2" key="1">
    <citation type="submission" date="2024-04" db="EMBL/GenBank/DDBJ databases">
        <authorList>
            <person name="Rising A."/>
            <person name="Reimegard J."/>
            <person name="Sonavane S."/>
            <person name="Akerstrom W."/>
            <person name="Nylinder S."/>
            <person name="Hedman E."/>
            <person name="Kallberg Y."/>
        </authorList>
    </citation>
    <scope>NUCLEOTIDE SEQUENCE [LARGE SCALE GENOMIC DNA]</scope>
</reference>
<dbReference type="EMBL" id="CAXIEN010000193">
    <property type="protein sequence ID" value="CAL1285668.1"/>
    <property type="molecule type" value="Genomic_DNA"/>
</dbReference>
<dbReference type="Proteomes" id="UP001497382">
    <property type="component" value="Unassembled WGS sequence"/>
</dbReference>
<organism evidence="1 2">
    <name type="scientific">Larinioides sclopetarius</name>
    <dbReference type="NCBI Taxonomy" id="280406"/>
    <lineage>
        <taxon>Eukaryota</taxon>
        <taxon>Metazoa</taxon>
        <taxon>Ecdysozoa</taxon>
        <taxon>Arthropoda</taxon>
        <taxon>Chelicerata</taxon>
        <taxon>Arachnida</taxon>
        <taxon>Araneae</taxon>
        <taxon>Araneomorphae</taxon>
        <taxon>Entelegynae</taxon>
        <taxon>Araneoidea</taxon>
        <taxon>Araneidae</taxon>
        <taxon>Larinioides</taxon>
    </lineage>
</organism>
<accession>A0AAV2ANT1</accession>